<proteinExistence type="predicted"/>
<dbReference type="Proteomes" id="UP000799424">
    <property type="component" value="Unassembled WGS sequence"/>
</dbReference>
<sequence>MSNNFQGPGILWVTSRIAQSSKVVLDEETFIRWYDEDHIPEIVETSGINDAFRYIDVKKESALGSEASRKPFLAFYPMRDLEFTQGDEFKKIRVHSDILPSPGIIYDLADIDVAYLLHVGTSGIQGKKEPAQFLLVSAIEPATDASDEDVNKFYDEQTAALSKASHYIRSLRFKLVYARTNAQSRALKGLATTDEPNPEPPTWRAIHEFSAEPSTKTANLVNESQSEILRQAKQTEFGVYKLAKFHGNGKFFE</sequence>
<dbReference type="EMBL" id="MU006223">
    <property type="protein sequence ID" value="KAF2827925.1"/>
    <property type="molecule type" value="Genomic_DNA"/>
</dbReference>
<protein>
    <submittedName>
        <fullName evidence="1">Uncharacterized protein</fullName>
    </submittedName>
</protein>
<keyword evidence="2" id="KW-1185">Reference proteome</keyword>
<name>A0A6A7A5Q5_9PLEO</name>
<evidence type="ECO:0000313" key="1">
    <source>
        <dbReference type="EMBL" id="KAF2827925.1"/>
    </source>
</evidence>
<gene>
    <name evidence="1" type="ORF">CC86DRAFT_320360</name>
</gene>
<accession>A0A6A7A5Q5</accession>
<evidence type="ECO:0000313" key="2">
    <source>
        <dbReference type="Proteomes" id="UP000799424"/>
    </source>
</evidence>
<dbReference type="AlphaFoldDB" id="A0A6A7A5Q5"/>
<dbReference type="OrthoDB" id="2851338at2759"/>
<reference evidence="1" key="1">
    <citation type="journal article" date="2020" name="Stud. Mycol.">
        <title>101 Dothideomycetes genomes: a test case for predicting lifestyles and emergence of pathogens.</title>
        <authorList>
            <person name="Haridas S."/>
            <person name="Albert R."/>
            <person name="Binder M."/>
            <person name="Bloem J."/>
            <person name="Labutti K."/>
            <person name="Salamov A."/>
            <person name="Andreopoulos B."/>
            <person name="Baker S."/>
            <person name="Barry K."/>
            <person name="Bills G."/>
            <person name="Bluhm B."/>
            <person name="Cannon C."/>
            <person name="Castanera R."/>
            <person name="Culley D."/>
            <person name="Daum C."/>
            <person name="Ezra D."/>
            <person name="Gonzalez J."/>
            <person name="Henrissat B."/>
            <person name="Kuo A."/>
            <person name="Liang C."/>
            <person name="Lipzen A."/>
            <person name="Lutzoni F."/>
            <person name="Magnuson J."/>
            <person name="Mondo S."/>
            <person name="Nolan M."/>
            <person name="Ohm R."/>
            <person name="Pangilinan J."/>
            <person name="Park H.-J."/>
            <person name="Ramirez L."/>
            <person name="Alfaro M."/>
            <person name="Sun H."/>
            <person name="Tritt A."/>
            <person name="Yoshinaga Y."/>
            <person name="Zwiers L.-H."/>
            <person name="Turgeon B."/>
            <person name="Goodwin S."/>
            <person name="Spatafora J."/>
            <person name="Crous P."/>
            <person name="Grigoriev I."/>
        </authorList>
    </citation>
    <scope>NUCLEOTIDE SEQUENCE</scope>
    <source>
        <strain evidence="1">CBS 113818</strain>
    </source>
</reference>
<organism evidence="1 2">
    <name type="scientific">Ophiobolus disseminans</name>
    <dbReference type="NCBI Taxonomy" id="1469910"/>
    <lineage>
        <taxon>Eukaryota</taxon>
        <taxon>Fungi</taxon>
        <taxon>Dikarya</taxon>
        <taxon>Ascomycota</taxon>
        <taxon>Pezizomycotina</taxon>
        <taxon>Dothideomycetes</taxon>
        <taxon>Pleosporomycetidae</taxon>
        <taxon>Pleosporales</taxon>
        <taxon>Pleosporineae</taxon>
        <taxon>Phaeosphaeriaceae</taxon>
        <taxon>Ophiobolus</taxon>
    </lineage>
</organism>